<sequence length="282" mass="30960">MASGVSIDAMQARAEAHSTLQGGCRLSWLHWPALKPGARHLLLLHGGYGSWNHWLANIQGLRSGYEVWAVDLPGLGDSGDLPEPHDVPHIARLIFSGWLKLIGEQQAFDVAGFSFGAMVAGELAILADPYCRRCILVGAVGFGKLQVQVELLPPPGPERDEADAEAVHRENLQRLMLYNPDSIDALAVQLHARNLARFRLRSRSMARSDQLLENLPRIRARLIGIWGEHDATAGGLAGIEERRGMFTAGQSDSRFYVLPGVGHWAMYEAPRRINSLILGEEG</sequence>
<dbReference type="InterPro" id="IPR050266">
    <property type="entry name" value="AB_hydrolase_sf"/>
</dbReference>
<dbReference type="GO" id="GO:0047372">
    <property type="term" value="F:monoacylglycerol lipase activity"/>
    <property type="evidence" value="ECO:0007669"/>
    <property type="project" value="TreeGrafter"/>
</dbReference>
<evidence type="ECO:0000313" key="3">
    <source>
        <dbReference type="Proteomes" id="UP000295554"/>
    </source>
</evidence>
<dbReference type="RefSeq" id="WP_133215106.1">
    <property type="nucleotide sequence ID" value="NZ_SMSE01000004.1"/>
</dbReference>
<evidence type="ECO:0000313" key="2">
    <source>
        <dbReference type="EMBL" id="TDG12158.1"/>
    </source>
</evidence>
<evidence type="ECO:0000259" key="1">
    <source>
        <dbReference type="Pfam" id="PF12697"/>
    </source>
</evidence>
<dbReference type="PANTHER" id="PTHR43798">
    <property type="entry name" value="MONOACYLGLYCEROL LIPASE"/>
    <property type="match status" value="1"/>
</dbReference>
<feature type="domain" description="AB hydrolase-1" evidence="1">
    <location>
        <begin position="41"/>
        <end position="274"/>
    </location>
</feature>
<dbReference type="InterPro" id="IPR029058">
    <property type="entry name" value="AB_hydrolase_fold"/>
</dbReference>
<dbReference type="Proteomes" id="UP000295554">
    <property type="component" value="Unassembled WGS sequence"/>
</dbReference>
<dbReference type="GO" id="GO:0046464">
    <property type="term" value="P:acylglycerol catabolic process"/>
    <property type="evidence" value="ECO:0007669"/>
    <property type="project" value="TreeGrafter"/>
</dbReference>
<gene>
    <name evidence="2" type="ORF">E2F43_17580</name>
</gene>
<comment type="caution">
    <text evidence="2">The sequence shown here is derived from an EMBL/GenBank/DDBJ whole genome shotgun (WGS) entry which is preliminary data.</text>
</comment>
<dbReference type="PANTHER" id="PTHR43798:SF5">
    <property type="entry name" value="MONOACYLGLYCEROL LIPASE ABHD6"/>
    <property type="match status" value="1"/>
</dbReference>
<protein>
    <submittedName>
        <fullName evidence="2">Alpha/beta hydrolase</fullName>
    </submittedName>
</protein>
<organism evidence="2 3">
    <name type="scientific">Seongchinamella unica</name>
    <dbReference type="NCBI Taxonomy" id="2547392"/>
    <lineage>
        <taxon>Bacteria</taxon>
        <taxon>Pseudomonadati</taxon>
        <taxon>Pseudomonadota</taxon>
        <taxon>Gammaproteobacteria</taxon>
        <taxon>Cellvibrionales</taxon>
        <taxon>Halieaceae</taxon>
        <taxon>Seongchinamella</taxon>
    </lineage>
</organism>
<accession>A0A4V2ZWY0</accession>
<dbReference type="Gene3D" id="3.40.50.1820">
    <property type="entry name" value="alpha/beta hydrolase"/>
    <property type="match status" value="1"/>
</dbReference>
<dbReference type="AlphaFoldDB" id="A0A4V2ZWY0"/>
<dbReference type="EMBL" id="SMSE01000004">
    <property type="protein sequence ID" value="TDG12158.1"/>
    <property type="molecule type" value="Genomic_DNA"/>
</dbReference>
<dbReference type="SUPFAM" id="SSF53474">
    <property type="entry name" value="alpha/beta-Hydrolases"/>
    <property type="match status" value="1"/>
</dbReference>
<keyword evidence="3" id="KW-1185">Reference proteome</keyword>
<dbReference type="InterPro" id="IPR000073">
    <property type="entry name" value="AB_hydrolase_1"/>
</dbReference>
<dbReference type="GO" id="GO:0016020">
    <property type="term" value="C:membrane"/>
    <property type="evidence" value="ECO:0007669"/>
    <property type="project" value="TreeGrafter"/>
</dbReference>
<name>A0A4V2ZWY0_9GAMM</name>
<dbReference type="Pfam" id="PF12697">
    <property type="entry name" value="Abhydrolase_6"/>
    <property type="match status" value="1"/>
</dbReference>
<proteinExistence type="predicted"/>
<dbReference type="OrthoDB" id="6251202at2"/>
<reference evidence="2 3" key="1">
    <citation type="submission" date="2019-03" db="EMBL/GenBank/DDBJ databases">
        <title>Seongchinamella monodicae gen. nov., sp. nov., a novel member of the Gammaproteobacteria isolated from a tidal mudflat of beach.</title>
        <authorList>
            <person name="Yang H.G."/>
            <person name="Kang J.W."/>
            <person name="Lee S.D."/>
        </authorList>
    </citation>
    <scope>NUCLEOTIDE SEQUENCE [LARGE SCALE GENOMIC DNA]</scope>
    <source>
        <strain evidence="2 3">GH4-78</strain>
    </source>
</reference>
<keyword evidence="2" id="KW-0378">Hydrolase</keyword>